<protein>
    <submittedName>
        <fullName evidence="1">Uncharacterized protein</fullName>
    </submittedName>
</protein>
<gene>
    <name evidence="1" type="ORF">UT12_C0009G0042</name>
</gene>
<comment type="caution">
    <text evidence="1">The sequence shown here is derived from an EMBL/GenBank/DDBJ whole genome shotgun (WGS) entry which is preliminary data.</text>
</comment>
<dbReference type="EMBL" id="LBVP01000009">
    <property type="protein sequence ID" value="KKQ89733.1"/>
    <property type="molecule type" value="Genomic_DNA"/>
</dbReference>
<evidence type="ECO:0000313" key="2">
    <source>
        <dbReference type="Proteomes" id="UP000034893"/>
    </source>
</evidence>
<dbReference type="Proteomes" id="UP000034893">
    <property type="component" value="Unassembled WGS sequence"/>
</dbReference>
<proteinExistence type="predicted"/>
<organism evidence="1 2">
    <name type="scientific">Candidatus Curtissbacteria bacterium GW2011_GWC2_38_9</name>
    <dbReference type="NCBI Taxonomy" id="1618414"/>
    <lineage>
        <taxon>Bacteria</taxon>
        <taxon>Candidatus Curtissiibacteriota</taxon>
    </lineage>
</organism>
<dbReference type="AlphaFoldDB" id="A0A0G0LCQ1"/>
<accession>A0A0G0LCQ1</accession>
<name>A0A0G0LCQ1_9BACT</name>
<reference evidence="1 2" key="1">
    <citation type="journal article" date="2015" name="Nature">
        <title>rRNA introns, odd ribosomes, and small enigmatic genomes across a large radiation of phyla.</title>
        <authorList>
            <person name="Brown C.T."/>
            <person name="Hug L.A."/>
            <person name="Thomas B.C."/>
            <person name="Sharon I."/>
            <person name="Castelle C.J."/>
            <person name="Singh A."/>
            <person name="Wilkins M.J."/>
            <person name="Williams K.H."/>
            <person name="Banfield J.F."/>
        </authorList>
    </citation>
    <scope>NUCLEOTIDE SEQUENCE [LARGE SCALE GENOMIC DNA]</scope>
</reference>
<sequence length="162" mass="18329">MPEHNLLDRSNSARKAFKILRRLLAEFDGTNDTVIEPTGVERELTGVIIDFPQNTLGRKVIPDRVRRIVDSGIAQPIENEDEKPINVINQEGLPLPEYVRVRAAQDEQQAAEKLVEKPVEVEVTEVDGKIINPEGKSLPEFMAELVEKRKQQKLSRIKEKAA</sequence>
<evidence type="ECO:0000313" key="1">
    <source>
        <dbReference type="EMBL" id="KKQ89733.1"/>
    </source>
</evidence>